<name>A0AAW9CYI4_BURTH</name>
<accession>A0AAW9CYI4</accession>
<protein>
    <submittedName>
        <fullName evidence="1">Transposase, IS4 family domain protein</fullName>
    </submittedName>
</protein>
<reference evidence="1" key="1">
    <citation type="submission" date="2018-08" db="EMBL/GenBank/DDBJ databases">
        <title>Identification of Burkholderia cepacia strains that express a Burkholderia pseudomallei-like capsular polysaccharide.</title>
        <authorList>
            <person name="Burtnick M.N."/>
            <person name="Vongsouvath M."/>
            <person name="Newton P."/>
            <person name="Wuthiekanun V."/>
            <person name="Limmathurotsakul D."/>
            <person name="Brett P.J."/>
            <person name="Chantratita N."/>
            <person name="Dance D.A."/>
        </authorList>
    </citation>
    <scope>NUCLEOTIDE SEQUENCE</scope>
    <source>
        <strain evidence="1">SBXCC001</strain>
    </source>
</reference>
<sequence length="49" mass="5732">MAMSSRSSVGFRWHSTVPQDTMRERLVHVAGIRSRIERDYQDLKQELGL</sequence>
<dbReference type="AlphaFoldDB" id="A0AAW9CYI4"/>
<dbReference type="Proteomes" id="UP001272137">
    <property type="component" value="Unassembled WGS sequence"/>
</dbReference>
<dbReference type="EMBL" id="QXCT01000001">
    <property type="protein sequence ID" value="MDW9252804.1"/>
    <property type="molecule type" value="Genomic_DNA"/>
</dbReference>
<organism evidence="1 2">
    <name type="scientific">Burkholderia thailandensis</name>
    <dbReference type="NCBI Taxonomy" id="57975"/>
    <lineage>
        <taxon>Bacteria</taxon>
        <taxon>Pseudomonadati</taxon>
        <taxon>Pseudomonadota</taxon>
        <taxon>Betaproteobacteria</taxon>
        <taxon>Burkholderiales</taxon>
        <taxon>Burkholderiaceae</taxon>
        <taxon>Burkholderia</taxon>
        <taxon>pseudomallei group</taxon>
    </lineage>
</organism>
<proteinExistence type="predicted"/>
<gene>
    <name evidence="1" type="ORF">C7S16_5401</name>
</gene>
<comment type="caution">
    <text evidence="1">The sequence shown here is derived from an EMBL/GenBank/DDBJ whole genome shotgun (WGS) entry which is preliminary data.</text>
</comment>
<dbReference type="RefSeq" id="WP_157780015.1">
    <property type="nucleotide sequence ID" value="NZ_JBGRUW010000031.1"/>
</dbReference>
<evidence type="ECO:0000313" key="1">
    <source>
        <dbReference type="EMBL" id="MDW9252804.1"/>
    </source>
</evidence>
<evidence type="ECO:0000313" key="2">
    <source>
        <dbReference type="Proteomes" id="UP001272137"/>
    </source>
</evidence>